<dbReference type="EMBL" id="CAJOBG010098261">
    <property type="protein sequence ID" value="CAF4692111.1"/>
    <property type="molecule type" value="Genomic_DNA"/>
</dbReference>
<feature type="compositionally biased region" description="Polar residues" evidence="1">
    <location>
        <begin position="1"/>
        <end position="17"/>
    </location>
</feature>
<protein>
    <submittedName>
        <fullName evidence="2">Uncharacterized protein</fullName>
    </submittedName>
</protein>
<evidence type="ECO:0000313" key="2">
    <source>
        <dbReference type="EMBL" id="CAF4692111.1"/>
    </source>
</evidence>
<accession>A0A821HYY4</accession>
<dbReference type="AlphaFoldDB" id="A0A821HYY4"/>
<evidence type="ECO:0000256" key="1">
    <source>
        <dbReference type="SAM" id="MobiDB-lite"/>
    </source>
</evidence>
<name>A0A821HYY4_9BILA</name>
<reference evidence="2" key="1">
    <citation type="submission" date="2021-02" db="EMBL/GenBank/DDBJ databases">
        <authorList>
            <person name="Nowell W R."/>
        </authorList>
    </citation>
    <scope>NUCLEOTIDE SEQUENCE</scope>
</reference>
<feature type="non-terminal residue" evidence="2">
    <location>
        <position position="80"/>
    </location>
</feature>
<feature type="compositionally biased region" description="Acidic residues" evidence="1">
    <location>
        <begin position="19"/>
        <end position="47"/>
    </location>
</feature>
<gene>
    <name evidence="2" type="ORF">OVN521_LOCUS48096</name>
</gene>
<sequence length="80" mass="9221">PTQRPQNATSRVSTTTIEQVEEDVNDDDEDEEEEDEQDEEEDDGDDSDSTRNIDLNLRISSKLQKLVNEFMKHQRLPLSG</sequence>
<dbReference type="Proteomes" id="UP000663866">
    <property type="component" value="Unassembled WGS sequence"/>
</dbReference>
<keyword evidence="3" id="KW-1185">Reference proteome</keyword>
<organism evidence="2 3">
    <name type="scientific">Rotaria magnacalcarata</name>
    <dbReference type="NCBI Taxonomy" id="392030"/>
    <lineage>
        <taxon>Eukaryota</taxon>
        <taxon>Metazoa</taxon>
        <taxon>Spiralia</taxon>
        <taxon>Gnathifera</taxon>
        <taxon>Rotifera</taxon>
        <taxon>Eurotatoria</taxon>
        <taxon>Bdelloidea</taxon>
        <taxon>Philodinida</taxon>
        <taxon>Philodinidae</taxon>
        <taxon>Rotaria</taxon>
    </lineage>
</organism>
<feature type="non-terminal residue" evidence="2">
    <location>
        <position position="1"/>
    </location>
</feature>
<feature type="region of interest" description="Disordered" evidence="1">
    <location>
        <begin position="1"/>
        <end position="53"/>
    </location>
</feature>
<evidence type="ECO:0000313" key="3">
    <source>
        <dbReference type="Proteomes" id="UP000663866"/>
    </source>
</evidence>
<comment type="caution">
    <text evidence="2">The sequence shown here is derived from an EMBL/GenBank/DDBJ whole genome shotgun (WGS) entry which is preliminary data.</text>
</comment>
<proteinExistence type="predicted"/>